<dbReference type="SUPFAM" id="SSF53474">
    <property type="entry name" value="alpha/beta-Hydrolases"/>
    <property type="match status" value="1"/>
</dbReference>
<dbReference type="Proteomes" id="UP000886667">
    <property type="component" value="Unassembled WGS sequence"/>
</dbReference>
<protein>
    <recommendedName>
        <fullName evidence="3">Serine aminopeptidase S33 domain-containing protein</fullName>
    </recommendedName>
</protein>
<dbReference type="AlphaFoldDB" id="A0A9E4N3T0"/>
<reference evidence="1" key="1">
    <citation type="journal article" date="2021" name="Proc. Natl. Acad. Sci. U.S.A.">
        <title>Global biogeography of chemosynthetic symbionts reveals both localized and globally distributed symbiont groups. .</title>
        <authorList>
            <person name="Osvatic J.T."/>
            <person name="Wilkins L.G.E."/>
            <person name="Leibrecht L."/>
            <person name="Leray M."/>
            <person name="Zauner S."/>
            <person name="Polzin J."/>
            <person name="Camacho Y."/>
            <person name="Gros O."/>
            <person name="van Gils J.A."/>
            <person name="Eisen J.A."/>
            <person name="Petersen J.M."/>
            <person name="Yuen B."/>
        </authorList>
    </citation>
    <scope>NUCLEOTIDE SEQUENCE</scope>
    <source>
        <strain evidence="1">MAGclacostrist064TRANS</strain>
    </source>
</reference>
<dbReference type="EMBL" id="JAEPCM010000424">
    <property type="protein sequence ID" value="MCG7947106.1"/>
    <property type="molecule type" value="Genomic_DNA"/>
</dbReference>
<gene>
    <name evidence="1" type="ORF">JAZ07_12245</name>
</gene>
<evidence type="ECO:0008006" key="3">
    <source>
        <dbReference type="Google" id="ProtNLM"/>
    </source>
</evidence>
<dbReference type="Gene3D" id="3.40.50.1820">
    <property type="entry name" value="alpha/beta hydrolase"/>
    <property type="match status" value="1"/>
</dbReference>
<sequence>MVGKQMKTTPVLFNNRDGYKLYGIYEQPEHTSSNTTVLLLSPGVKMRVGPHRLYNKLSKQLVDHGVNVFRFDFFGLGDSEGVIEESVLKDVYNTILDGRFIGDTVDAMNWLENNQGQNQFILGGLCGGALTGLLTACEDERVTGLLALGLINVFEGGEDNFGKFVTEGQLSSLKDGYIKKLTDINSWKRLLTFKSDFRVIFKILLKPLRKLTSSVKAGKSEESEVTLPKALQGSNVNPKFAPSFFKMLKDSKKMLLIFSGADRLLWEFEEKFENIYKKKLKQYKGSYQVHTIPEANHILASRDWEASVYEYVDDWLSKNYPNAQSSK</sequence>
<evidence type="ECO:0000313" key="1">
    <source>
        <dbReference type="EMBL" id="MCG7947106.1"/>
    </source>
</evidence>
<evidence type="ECO:0000313" key="2">
    <source>
        <dbReference type="Proteomes" id="UP000886667"/>
    </source>
</evidence>
<organism evidence="1 2">
    <name type="scientific">Candidatus Thiodiazotropha taylori</name>
    <dbReference type="NCBI Taxonomy" id="2792791"/>
    <lineage>
        <taxon>Bacteria</taxon>
        <taxon>Pseudomonadati</taxon>
        <taxon>Pseudomonadota</taxon>
        <taxon>Gammaproteobacteria</taxon>
        <taxon>Chromatiales</taxon>
        <taxon>Sedimenticolaceae</taxon>
        <taxon>Candidatus Thiodiazotropha</taxon>
    </lineage>
</organism>
<proteinExistence type="predicted"/>
<dbReference type="InterPro" id="IPR029058">
    <property type="entry name" value="AB_hydrolase_fold"/>
</dbReference>
<name>A0A9E4N3T0_9GAMM</name>
<accession>A0A9E4N3T0</accession>
<comment type="caution">
    <text evidence="1">The sequence shown here is derived from an EMBL/GenBank/DDBJ whole genome shotgun (WGS) entry which is preliminary data.</text>
</comment>